<evidence type="ECO:0000313" key="9">
    <source>
        <dbReference type="Proteomes" id="UP001200537"/>
    </source>
</evidence>
<dbReference type="Pfam" id="PF02687">
    <property type="entry name" value="FtsX"/>
    <property type="match status" value="1"/>
</dbReference>
<feature type="domain" description="ABC3 transporter permease C-terminal" evidence="7">
    <location>
        <begin position="281"/>
        <end position="396"/>
    </location>
</feature>
<evidence type="ECO:0000256" key="1">
    <source>
        <dbReference type="ARBA" id="ARBA00004651"/>
    </source>
</evidence>
<organism evidence="8 9">
    <name type="scientific">Varibaculum cambriense</name>
    <dbReference type="NCBI Taxonomy" id="184870"/>
    <lineage>
        <taxon>Bacteria</taxon>
        <taxon>Bacillati</taxon>
        <taxon>Actinomycetota</taxon>
        <taxon>Actinomycetes</taxon>
        <taxon>Actinomycetales</taxon>
        <taxon>Actinomycetaceae</taxon>
        <taxon>Varibaculum</taxon>
    </lineage>
</organism>
<dbReference type="AlphaFoldDB" id="A0AAJ1F8H0"/>
<dbReference type="RefSeq" id="WP_238128250.1">
    <property type="nucleotide sequence ID" value="NZ_JAKNHJ010000014.1"/>
</dbReference>
<accession>A0AAJ1F8H0</accession>
<evidence type="ECO:0000259" key="7">
    <source>
        <dbReference type="Pfam" id="PF02687"/>
    </source>
</evidence>
<evidence type="ECO:0000256" key="5">
    <source>
        <dbReference type="ARBA" id="ARBA00023136"/>
    </source>
</evidence>
<dbReference type="Proteomes" id="UP001200537">
    <property type="component" value="Unassembled WGS sequence"/>
</dbReference>
<evidence type="ECO:0000256" key="3">
    <source>
        <dbReference type="ARBA" id="ARBA00022692"/>
    </source>
</evidence>
<keyword evidence="3 6" id="KW-0812">Transmembrane</keyword>
<dbReference type="GO" id="GO:0022857">
    <property type="term" value="F:transmembrane transporter activity"/>
    <property type="evidence" value="ECO:0007669"/>
    <property type="project" value="TreeGrafter"/>
</dbReference>
<dbReference type="PANTHER" id="PTHR30572:SF9">
    <property type="entry name" value="ABC TRANSPORTER PERMEASE PROTEIN"/>
    <property type="match status" value="1"/>
</dbReference>
<evidence type="ECO:0000256" key="4">
    <source>
        <dbReference type="ARBA" id="ARBA00022989"/>
    </source>
</evidence>
<evidence type="ECO:0000256" key="2">
    <source>
        <dbReference type="ARBA" id="ARBA00022475"/>
    </source>
</evidence>
<proteinExistence type="predicted"/>
<protein>
    <submittedName>
        <fullName evidence="8">ABC transporter permease</fullName>
    </submittedName>
</protein>
<keyword evidence="2" id="KW-1003">Cell membrane</keyword>
<gene>
    <name evidence="8" type="ORF">L0M99_07435</name>
</gene>
<sequence length="404" mass="41910">MRELSIWRRAWCSLSRRPRRALLLTLIMAVVFTALISQSGVRAQVAGISGAINSGVNAGFTARSEDGTISLTQAEKLGHLPQVKRSAFEKETLAKPEGAKLVTTTSGVQLDAQFAGDAGIIGTTNSQLHPSFMGRLYRLEDGKHLAASGSGALIHHEFAQRNNLHIGSQLRLRAHGTTVNMPVVGIFSGKTENPGGLPAGASENQIFIDLANSQRLAGKELTCARYFTGEASALPAALRAAKQMDSQLSYESNAAQFAGVLATLSGVNELLTALAVGVGGAGLAALALIMVFWIRGRTREIGVLLAVGKTKANILGQLALESAFLALVGSAIGTALGFLLSDKVSSLVFAKSASPSLSALSASGSAGSILAALALGYVITFAALLLATAPLLRQTPRAILAKTS</sequence>
<dbReference type="InterPro" id="IPR050250">
    <property type="entry name" value="Macrolide_Exporter_MacB"/>
</dbReference>
<evidence type="ECO:0000313" key="8">
    <source>
        <dbReference type="EMBL" id="MCG4618323.1"/>
    </source>
</evidence>
<keyword evidence="4 6" id="KW-1133">Transmembrane helix</keyword>
<comment type="subcellular location">
    <subcellularLocation>
        <location evidence="1">Cell membrane</location>
        <topology evidence="1">Multi-pass membrane protein</topology>
    </subcellularLocation>
</comment>
<keyword evidence="5 6" id="KW-0472">Membrane</keyword>
<feature type="transmembrane region" description="Helical" evidence="6">
    <location>
        <begin position="315"/>
        <end position="340"/>
    </location>
</feature>
<reference evidence="8" key="1">
    <citation type="submission" date="2022-01" db="EMBL/GenBank/DDBJ databases">
        <title>Collection of gut derived symbiotic bacterial strains cultured from healthy donors.</title>
        <authorList>
            <person name="Lin H."/>
            <person name="Kohout C."/>
            <person name="Waligurski E."/>
            <person name="Pamer E.G."/>
        </authorList>
    </citation>
    <scope>NUCLEOTIDE SEQUENCE</scope>
    <source>
        <strain evidence="8">DFI.7.46</strain>
    </source>
</reference>
<dbReference type="EMBL" id="JAKNHJ010000014">
    <property type="protein sequence ID" value="MCG4618323.1"/>
    <property type="molecule type" value="Genomic_DNA"/>
</dbReference>
<dbReference type="GO" id="GO:0005886">
    <property type="term" value="C:plasma membrane"/>
    <property type="evidence" value="ECO:0007669"/>
    <property type="project" value="UniProtKB-SubCell"/>
</dbReference>
<dbReference type="InterPro" id="IPR003838">
    <property type="entry name" value="ABC3_permease_C"/>
</dbReference>
<comment type="caution">
    <text evidence="8">The sequence shown here is derived from an EMBL/GenBank/DDBJ whole genome shotgun (WGS) entry which is preliminary data.</text>
</comment>
<feature type="transmembrane region" description="Helical" evidence="6">
    <location>
        <begin position="360"/>
        <end position="387"/>
    </location>
</feature>
<evidence type="ECO:0000256" key="6">
    <source>
        <dbReference type="SAM" id="Phobius"/>
    </source>
</evidence>
<name>A0AAJ1F8H0_9ACTO</name>
<feature type="transmembrane region" description="Helical" evidence="6">
    <location>
        <begin position="270"/>
        <end position="294"/>
    </location>
</feature>
<dbReference type="PANTHER" id="PTHR30572">
    <property type="entry name" value="MEMBRANE COMPONENT OF TRANSPORTER-RELATED"/>
    <property type="match status" value="1"/>
</dbReference>